<gene>
    <name evidence="2" type="ORF">BDQ12DRAFT_672516</name>
</gene>
<reference evidence="2 3" key="1">
    <citation type="journal article" date="2019" name="Nat. Ecol. Evol.">
        <title>Megaphylogeny resolves global patterns of mushroom evolution.</title>
        <authorList>
            <person name="Varga T."/>
            <person name="Krizsan K."/>
            <person name="Foldi C."/>
            <person name="Dima B."/>
            <person name="Sanchez-Garcia M."/>
            <person name="Sanchez-Ramirez S."/>
            <person name="Szollosi G.J."/>
            <person name="Szarkandi J.G."/>
            <person name="Papp V."/>
            <person name="Albert L."/>
            <person name="Andreopoulos W."/>
            <person name="Angelini C."/>
            <person name="Antonin V."/>
            <person name="Barry K.W."/>
            <person name="Bougher N.L."/>
            <person name="Buchanan P."/>
            <person name="Buyck B."/>
            <person name="Bense V."/>
            <person name="Catcheside P."/>
            <person name="Chovatia M."/>
            <person name="Cooper J."/>
            <person name="Damon W."/>
            <person name="Desjardin D."/>
            <person name="Finy P."/>
            <person name="Geml J."/>
            <person name="Haridas S."/>
            <person name="Hughes K."/>
            <person name="Justo A."/>
            <person name="Karasinski D."/>
            <person name="Kautmanova I."/>
            <person name="Kiss B."/>
            <person name="Kocsube S."/>
            <person name="Kotiranta H."/>
            <person name="LaButti K.M."/>
            <person name="Lechner B.E."/>
            <person name="Liimatainen K."/>
            <person name="Lipzen A."/>
            <person name="Lukacs Z."/>
            <person name="Mihaltcheva S."/>
            <person name="Morgado L.N."/>
            <person name="Niskanen T."/>
            <person name="Noordeloos M.E."/>
            <person name="Ohm R.A."/>
            <person name="Ortiz-Santana B."/>
            <person name="Ovrebo C."/>
            <person name="Racz N."/>
            <person name="Riley R."/>
            <person name="Savchenko A."/>
            <person name="Shiryaev A."/>
            <person name="Soop K."/>
            <person name="Spirin V."/>
            <person name="Szebenyi C."/>
            <person name="Tomsovsky M."/>
            <person name="Tulloss R.E."/>
            <person name="Uehling J."/>
            <person name="Grigoriev I.V."/>
            <person name="Vagvolgyi C."/>
            <person name="Papp T."/>
            <person name="Martin F.M."/>
            <person name="Miettinen O."/>
            <person name="Hibbett D.S."/>
            <person name="Nagy L.G."/>
        </authorList>
    </citation>
    <scope>NUCLEOTIDE SEQUENCE [LARGE SCALE GENOMIC DNA]</scope>
    <source>
        <strain evidence="2 3">CBS 166.37</strain>
    </source>
</reference>
<dbReference type="EMBL" id="ML213590">
    <property type="protein sequence ID" value="TFK44171.1"/>
    <property type="molecule type" value="Genomic_DNA"/>
</dbReference>
<organism evidence="2 3">
    <name type="scientific">Crucibulum laeve</name>
    <dbReference type="NCBI Taxonomy" id="68775"/>
    <lineage>
        <taxon>Eukaryota</taxon>
        <taxon>Fungi</taxon>
        <taxon>Dikarya</taxon>
        <taxon>Basidiomycota</taxon>
        <taxon>Agaricomycotina</taxon>
        <taxon>Agaricomycetes</taxon>
        <taxon>Agaricomycetidae</taxon>
        <taxon>Agaricales</taxon>
        <taxon>Agaricineae</taxon>
        <taxon>Nidulariaceae</taxon>
        <taxon>Crucibulum</taxon>
    </lineage>
</organism>
<sequence>MLVVLLFFLKDVLQCESAITEILVNDHDLSTQQEAVSYNCSTCCFLFCCYHEGNDLLDGVRLVRIQFEVVRSLVNGMLQHEEK</sequence>
<evidence type="ECO:0000313" key="3">
    <source>
        <dbReference type="Proteomes" id="UP000308652"/>
    </source>
</evidence>
<keyword evidence="3" id="KW-1185">Reference proteome</keyword>
<feature type="chain" id="PRO_5022985838" description="Secreted protein" evidence="1">
    <location>
        <begin position="18"/>
        <end position="83"/>
    </location>
</feature>
<evidence type="ECO:0008006" key="4">
    <source>
        <dbReference type="Google" id="ProtNLM"/>
    </source>
</evidence>
<accession>A0A5C3MS63</accession>
<dbReference type="Proteomes" id="UP000308652">
    <property type="component" value="Unassembled WGS sequence"/>
</dbReference>
<feature type="signal peptide" evidence="1">
    <location>
        <begin position="1"/>
        <end position="17"/>
    </location>
</feature>
<evidence type="ECO:0000313" key="2">
    <source>
        <dbReference type="EMBL" id="TFK44171.1"/>
    </source>
</evidence>
<dbReference type="AlphaFoldDB" id="A0A5C3MS63"/>
<keyword evidence="1" id="KW-0732">Signal</keyword>
<evidence type="ECO:0000256" key="1">
    <source>
        <dbReference type="SAM" id="SignalP"/>
    </source>
</evidence>
<proteinExistence type="predicted"/>
<protein>
    <recommendedName>
        <fullName evidence="4">Secreted protein</fullName>
    </recommendedName>
</protein>
<name>A0A5C3MS63_9AGAR</name>